<name>E0XVP6_9BACT</name>
<evidence type="ECO:0000256" key="1">
    <source>
        <dbReference type="PIRSR" id="PIRSR006661-1"/>
    </source>
</evidence>
<dbReference type="InterPro" id="IPR052188">
    <property type="entry name" value="Ni-pincer_cofactor_biosynth"/>
</dbReference>
<dbReference type="Gene3D" id="3.40.50.620">
    <property type="entry name" value="HUPs"/>
    <property type="match status" value="1"/>
</dbReference>
<feature type="active site" description="Nucleophile and sulfur donor" evidence="1">
    <location>
        <position position="176"/>
    </location>
</feature>
<dbReference type="AlphaFoldDB" id="E0XVP6"/>
<dbReference type="InterPro" id="IPR005232">
    <property type="entry name" value="LarE"/>
</dbReference>
<reference evidence="2" key="1">
    <citation type="journal article" date="2011" name="Environ. Microbiol.">
        <title>Time-series analyses of Monterey Bay coastal microbial picoplankton using a 'genome proxy' microarray.</title>
        <authorList>
            <person name="Rich V.I."/>
            <person name="Pham V.D."/>
            <person name="Eppley J."/>
            <person name="Shi Y."/>
            <person name="DeLong E.F."/>
        </authorList>
    </citation>
    <scope>NUCLEOTIDE SEQUENCE</scope>
</reference>
<dbReference type="SUPFAM" id="SSF52402">
    <property type="entry name" value="Adenine nucleotide alpha hydrolases-like"/>
    <property type="match status" value="1"/>
</dbReference>
<dbReference type="NCBIfam" id="TIGR00268">
    <property type="entry name" value="ATP-dependent sacrificial sulfur transferase LarE"/>
    <property type="match status" value="1"/>
</dbReference>
<protein>
    <submittedName>
        <fullName evidence="2">ATP-utilizing enzymes of the PP-loop superfamily</fullName>
    </submittedName>
</protein>
<dbReference type="EMBL" id="GU474890">
    <property type="protein sequence ID" value="ADI18487.1"/>
    <property type="molecule type" value="Genomic_DNA"/>
</dbReference>
<accession>E0XVP6</accession>
<proteinExistence type="predicted"/>
<dbReference type="PANTHER" id="PTHR43169">
    <property type="entry name" value="EXSB FAMILY PROTEIN"/>
    <property type="match status" value="1"/>
</dbReference>
<evidence type="ECO:0000313" key="2">
    <source>
        <dbReference type="EMBL" id="ADI18487.1"/>
    </source>
</evidence>
<dbReference type="PANTHER" id="PTHR43169:SF2">
    <property type="entry name" value="NAD_GMP SYNTHASE DOMAIN-CONTAINING PROTEIN"/>
    <property type="match status" value="1"/>
</dbReference>
<dbReference type="CDD" id="cd01990">
    <property type="entry name" value="LarE-like"/>
    <property type="match status" value="1"/>
</dbReference>
<dbReference type="GO" id="GO:0016783">
    <property type="term" value="F:sulfurtransferase activity"/>
    <property type="evidence" value="ECO:0007669"/>
    <property type="project" value="InterPro"/>
</dbReference>
<organism evidence="2">
    <name type="scientific">uncultured Verrucomicrobiales bacterium HF4000_13K17</name>
    <dbReference type="NCBI Taxonomy" id="710998"/>
    <lineage>
        <taxon>Bacteria</taxon>
        <taxon>Pseudomonadati</taxon>
        <taxon>Verrucomicrobiota</taxon>
        <taxon>Verrucomicrobiia</taxon>
        <taxon>Verrucomicrobiales</taxon>
        <taxon>environmental samples</taxon>
    </lineage>
</organism>
<dbReference type="InterPro" id="IPR014729">
    <property type="entry name" value="Rossmann-like_a/b/a_fold"/>
</dbReference>
<dbReference type="PIRSF" id="PIRSF006661">
    <property type="entry name" value="PP-lp_UCP006661"/>
    <property type="match status" value="1"/>
</dbReference>
<sequence length="273" mass="30012">MYLGLAKLDSLRAVLRGYGSCLVAYSGGVDSVLLAKVARDELGGKMLAAIADSPSLPRRELEEAKNIAAEFGFPLEILRTAEFTNEDYTSNPVNRCYYCKHELFTHLEPLASERGMRVIAYGENASDIGDWRPGSVAAAEFEVRAPLKESGLCKDDIREISAHLGLPTADKPQMPCLSSRIPYGEEVTRQKVGMIEEAEGVLRDLGFREVRVRHHATGPLARIEVAPGELDRLQESETLARVYASLKAIGYARVQTDSKGYRRGSLNPANLTE</sequence>